<evidence type="ECO:0000256" key="7">
    <source>
        <dbReference type="ARBA" id="ARBA00049244"/>
    </source>
</evidence>
<keyword evidence="5" id="KW-0235">DNA replication</keyword>
<dbReference type="NCBIfam" id="NF004047">
    <property type="entry name" value="PRK05564.1"/>
    <property type="match status" value="1"/>
</dbReference>
<keyword evidence="3" id="KW-0808">Transferase</keyword>
<dbReference type="SUPFAM" id="SSF52540">
    <property type="entry name" value="P-loop containing nucleoside triphosphate hydrolases"/>
    <property type="match status" value="1"/>
</dbReference>
<dbReference type="Pfam" id="PF13177">
    <property type="entry name" value="DNA_pol3_delta2"/>
    <property type="match status" value="1"/>
</dbReference>
<evidence type="ECO:0000256" key="4">
    <source>
        <dbReference type="ARBA" id="ARBA00022695"/>
    </source>
</evidence>
<reference evidence="9" key="1">
    <citation type="submission" date="2021-03" db="EMBL/GenBank/DDBJ databases">
        <title>Taxonomic study of Clostridium polyendosporum from meadow-gley soil under rice.</title>
        <authorList>
            <person name="Kobayashi H."/>
            <person name="Tanizawa Y."/>
            <person name="Yagura M."/>
        </authorList>
    </citation>
    <scope>NUCLEOTIDE SEQUENCE</scope>
    <source>
        <strain evidence="9">JCM 30710</strain>
    </source>
</reference>
<evidence type="ECO:0000256" key="3">
    <source>
        <dbReference type="ARBA" id="ARBA00022679"/>
    </source>
</evidence>
<dbReference type="PANTHER" id="PTHR11669">
    <property type="entry name" value="REPLICATION FACTOR C / DNA POLYMERASE III GAMMA-TAU SUBUNIT"/>
    <property type="match status" value="1"/>
</dbReference>
<dbReference type="AlphaFoldDB" id="A0A919S0T6"/>
<evidence type="ECO:0000313" key="10">
    <source>
        <dbReference type="Proteomes" id="UP000679179"/>
    </source>
</evidence>
<evidence type="ECO:0000256" key="5">
    <source>
        <dbReference type="ARBA" id="ARBA00022705"/>
    </source>
</evidence>
<keyword evidence="4" id="KW-0548">Nucleotidyltransferase</keyword>
<dbReference type="InterPro" id="IPR027417">
    <property type="entry name" value="P-loop_NTPase"/>
</dbReference>
<sequence>MSFIGHEAIRERFNKSIKNSALSHAHLIIGDDGIGKSILAKDFAVKILGREECRDYVDIVNYKPKKGSFGVDEVREIISEVNKKPYEGDKKVIIIYDGNKLTTQAQNALLKTIEEPPKGVYMILLCESTELILDTIKSRCQIHKLSPLSLEEMENFIEKNYEALDEKVKKTLLAFSEGIPGRVQKFLEDKSFEEVRNIVLDMLKDINKRDEKIIIEYEQRFTQYNDKEEEILSTIVSFVRDIIVYKEIENLSMIINGDKIDDIKDLSNLMSYKKLKAIVGVVDDTRKNFKSNTNSSMTFNVMLISLLEV</sequence>
<keyword evidence="10" id="KW-1185">Reference proteome</keyword>
<dbReference type="Proteomes" id="UP000679179">
    <property type="component" value="Unassembled WGS sequence"/>
</dbReference>
<dbReference type="EMBL" id="BOPZ01000026">
    <property type="protein sequence ID" value="GIM30027.1"/>
    <property type="molecule type" value="Genomic_DNA"/>
</dbReference>
<organism evidence="9 10">
    <name type="scientific">Clostridium polyendosporum</name>
    <dbReference type="NCBI Taxonomy" id="69208"/>
    <lineage>
        <taxon>Bacteria</taxon>
        <taxon>Bacillati</taxon>
        <taxon>Bacillota</taxon>
        <taxon>Clostridia</taxon>
        <taxon>Eubacteriales</taxon>
        <taxon>Clostridiaceae</taxon>
        <taxon>Clostridium</taxon>
    </lineage>
</organism>
<dbReference type="GO" id="GO:0003887">
    <property type="term" value="F:DNA-directed DNA polymerase activity"/>
    <property type="evidence" value="ECO:0007669"/>
    <property type="project" value="UniProtKB-KW"/>
</dbReference>
<evidence type="ECO:0000256" key="6">
    <source>
        <dbReference type="ARBA" id="ARBA00022932"/>
    </source>
</evidence>
<comment type="caution">
    <text evidence="9">The sequence shown here is derived from an EMBL/GenBank/DDBJ whole genome shotgun (WGS) entry which is preliminary data.</text>
</comment>
<dbReference type="GO" id="GO:0009360">
    <property type="term" value="C:DNA polymerase III complex"/>
    <property type="evidence" value="ECO:0007669"/>
    <property type="project" value="InterPro"/>
</dbReference>
<evidence type="ECO:0000259" key="8">
    <source>
        <dbReference type="Pfam" id="PF09115"/>
    </source>
</evidence>
<comment type="catalytic activity">
    <reaction evidence="7">
        <text>DNA(n) + a 2'-deoxyribonucleoside 5'-triphosphate = DNA(n+1) + diphosphate</text>
        <dbReference type="Rhea" id="RHEA:22508"/>
        <dbReference type="Rhea" id="RHEA-COMP:17339"/>
        <dbReference type="Rhea" id="RHEA-COMP:17340"/>
        <dbReference type="ChEBI" id="CHEBI:33019"/>
        <dbReference type="ChEBI" id="CHEBI:61560"/>
        <dbReference type="ChEBI" id="CHEBI:173112"/>
        <dbReference type="EC" id="2.7.7.7"/>
    </reaction>
</comment>
<dbReference type="RefSeq" id="WP_212904711.1">
    <property type="nucleotide sequence ID" value="NZ_BOPZ01000026.1"/>
</dbReference>
<dbReference type="PANTHER" id="PTHR11669:SF8">
    <property type="entry name" value="DNA POLYMERASE III SUBUNIT DELTA"/>
    <property type="match status" value="1"/>
</dbReference>
<dbReference type="Gene3D" id="3.40.50.300">
    <property type="entry name" value="P-loop containing nucleotide triphosphate hydrolases"/>
    <property type="match status" value="1"/>
</dbReference>
<dbReference type="InterPro" id="IPR015199">
    <property type="entry name" value="DNA_pol_III_delta_C"/>
</dbReference>
<dbReference type="GO" id="GO:0003677">
    <property type="term" value="F:DNA binding"/>
    <property type="evidence" value="ECO:0007669"/>
    <property type="project" value="InterPro"/>
</dbReference>
<feature type="domain" description="DNA polymerase III delta subunit C-terminal" evidence="8">
    <location>
        <begin position="226"/>
        <end position="296"/>
    </location>
</feature>
<accession>A0A919S0T6</accession>
<evidence type="ECO:0000313" key="9">
    <source>
        <dbReference type="EMBL" id="GIM30027.1"/>
    </source>
</evidence>
<evidence type="ECO:0000256" key="2">
    <source>
        <dbReference type="ARBA" id="ARBA00014363"/>
    </source>
</evidence>
<dbReference type="EC" id="2.7.7.7" evidence="1"/>
<dbReference type="GO" id="GO:0006261">
    <property type="term" value="P:DNA-templated DNA replication"/>
    <property type="evidence" value="ECO:0007669"/>
    <property type="project" value="TreeGrafter"/>
</dbReference>
<proteinExistence type="predicted"/>
<keyword evidence="6" id="KW-0239">DNA-directed DNA polymerase</keyword>
<gene>
    <name evidence="9" type="ORF">CPJCM30710_26930</name>
</gene>
<protein>
    <recommendedName>
        <fullName evidence="2">DNA polymerase III subunit delta'</fullName>
        <ecNumber evidence="1">2.7.7.7</ecNumber>
    </recommendedName>
</protein>
<dbReference type="InterPro" id="IPR050238">
    <property type="entry name" value="DNA_Rep/Repair_Clamp_Loader"/>
</dbReference>
<dbReference type="Pfam" id="PF09115">
    <property type="entry name" value="DNApol3-delta_C"/>
    <property type="match status" value="1"/>
</dbReference>
<name>A0A919S0T6_9CLOT</name>
<evidence type="ECO:0000256" key="1">
    <source>
        <dbReference type="ARBA" id="ARBA00012417"/>
    </source>
</evidence>